<evidence type="ECO:0000313" key="1">
    <source>
        <dbReference type="EMBL" id="PLZ91316.1"/>
    </source>
</evidence>
<dbReference type="EMBL" id="NRQW01000181">
    <property type="protein sequence ID" value="PLZ91316.1"/>
    <property type="molecule type" value="Genomic_DNA"/>
</dbReference>
<keyword evidence="2" id="KW-1185">Reference proteome</keyword>
<dbReference type="AlphaFoldDB" id="A0A2N6K4W2"/>
<sequence length="209" mass="23857">MVQVIQAQTVNITYLKEKFGLQLADSDQFFTEWFENLPVITAQEKQTLDRVKTNYLSLVEGRPISEEMVKMVVLAPLLDLAGFYRPPFDIQTEQSIEITLEDAGEIARERIDVLVIKQQFWLLIIESQSAGFSLLTAIPQALAYMLSNPNPKRPAFGLVLNGSDFIFLKLTKQDSPIYALSDEFTLLKRKNELYKVLSILKKLSQILIK</sequence>
<keyword evidence="1" id="KW-0255">Endonuclease</keyword>
<protein>
    <submittedName>
        <fullName evidence="1">Restriction endonuclease subunit R</fullName>
    </submittedName>
</protein>
<proteinExistence type="predicted"/>
<name>A0A2N6K4W2_FISMU</name>
<keyword evidence="1" id="KW-0378">Hydrolase</keyword>
<dbReference type="Proteomes" id="UP000235036">
    <property type="component" value="Unassembled WGS sequence"/>
</dbReference>
<accession>A0A2N6K4W2</accession>
<dbReference type="GO" id="GO:0004519">
    <property type="term" value="F:endonuclease activity"/>
    <property type="evidence" value="ECO:0007669"/>
    <property type="project" value="UniProtKB-KW"/>
</dbReference>
<gene>
    <name evidence="1" type="ORF">CEN44_08865</name>
</gene>
<dbReference type="RefSeq" id="WP_016865929.1">
    <property type="nucleotide sequence ID" value="NZ_CAWNVR010000268.1"/>
</dbReference>
<reference evidence="1 2" key="1">
    <citation type="submission" date="2017-08" db="EMBL/GenBank/DDBJ databases">
        <title>Genomes of Fischerella (Mastigocladus) sp. strains.</title>
        <authorList>
            <person name="Miller S.R."/>
        </authorList>
    </citation>
    <scope>NUCLEOTIDE SEQUENCE [LARGE SCALE GENOMIC DNA]</scope>
    <source>
        <strain evidence="1 2">CCMEE 5323</strain>
    </source>
</reference>
<keyword evidence="1" id="KW-0540">Nuclease</keyword>
<organism evidence="1 2">
    <name type="scientific">Fischerella muscicola CCMEE 5323</name>
    <dbReference type="NCBI Taxonomy" id="2019572"/>
    <lineage>
        <taxon>Bacteria</taxon>
        <taxon>Bacillati</taxon>
        <taxon>Cyanobacteriota</taxon>
        <taxon>Cyanophyceae</taxon>
        <taxon>Nostocales</taxon>
        <taxon>Hapalosiphonaceae</taxon>
        <taxon>Fischerella</taxon>
    </lineage>
</organism>
<comment type="caution">
    <text evidence="1">The sequence shown here is derived from an EMBL/GenBank/DDBJ whole genome shotgun (WGS) entry which is preliminary data.</text>
</comment>
<evidence type="ECO:0000313" key="2">
    <source>
        <dbReference type="Proteomes" id="UP000235036"/>
    </source>
</evidence>